<reference evidence="2" key="1">
    <citation type="submission" date="2020-09" db="EMBL/GenBank/DDBJ databases">
        <title>Sphingomonas sp., a new species isolated from pork steak.</title>
        <authorList>
            <person name="Heidler von Heilborn D."/>
        </authorList>
    </citation>
    <scope>NUCLEOTIDE SEQUENCE [LARGE SCALE GENOMIC DNA]</scope>
</reference>
<dbReference type="RefSeq" id="WP_202094363.1">
    <property type="nucleotide sequence ID" value="NZ_CP061035.1"/>
</dbReference>
<proteinExistence type="predicted"/>
<gene>
    <name evidence="1" type="ORF">H5J25_02320</name>
</gene>
<evidence type="ECO:0000313" key="2">
    <source>
        <dbReference type="Proteomes" id="UP000595894"/>
    </source>
</evidence>
<accession>A0A974NVH4</accession>
<organism evidence="1 2">
    <name type="scientific">Sphingomonas aliaeris</name>
    <dbReference type="NCBI Taxonomy" id="2759526"/>
    <lineage>
        <taxon>Bacteria</taxon>
        <taxon>Pseudomonadati</taxon>
        <taxon>Pseudomonadota</taxon>
        <taxon>Alphaproteobacteria</taxon>
        <taxon>Sphingomonadales</taxon>
        <taxon>Sphingomonadaceae</taxon>
        <taxon>Sphingomonas</taxon>
    </lineage>
</organism>
<name>A0A974NVH4_9SPHN</name>
<keyword evidence="2" id="KW-1185">Reference proteome</keyword>
<dbReference type="EMBL" id="CP061035">
    <property type="protein sequence ID" value="QQV77657.1"/>
    <property type="molecule type" value="Genomic_DNA"/>
</dbReference>
<dbReference type="Proteomes" id="UP000595894">
    <property type="component" value="Chromosome"/>
</dbReference>
<evidence type="ECO:0000313" key="1">
    <source>
        <dbReference type="EMBL" id="QQV77657.1"/>
    </source>
</evidence>
<protein>
    <submittedName>
        <fullName evidence="1">Uncharacterized protein</fullName>
    </submittedName>
</protein>
<dbReference type="AlphaFoldDB" id="A0A974NVH4"/>
<sequence>MDDSIESEPPRLATGRELGVDFPTSIAALLDGGPAFLTTAFHASGALAHDNAVAAINAATEFFGGGMGRKLLLDVEYTRSDASLHQHLFVKFPRDFGDPLRELFTPIMAPEVHFALLSRRENFPIDVAKCYFADYDAAIPAGLLITERIAFGEGDIESALDKCLDYELDDPLPYYRELARAMGTLAGRHKAGALGDLEKNFPYVPTEDHGSRIPFGRDALPGKIAALREFARRNPTLLQDGLGDPAFLDRLAQEAEIAIGLEDAIRDELARDRDYVALCHWNMNIDNAWFRQDGDGLKAGLLDWGSVGQMNLAQAFFGMVCSAEIDFVNLHRAELLHLLVDTYRSTGGPAIDVARLDDLVQLSTALLGLAWIIDAPTVIAQHCPEYAQAADRRDPIIRDHFLARAQLQILNNFLNAWRTDGIGDTLRRFASARTERAETS</sequence>
<dbReference type="KEGG" id="sari:H5J25_02320"/>